<feature type="region of interest" description="Disordered" evidence="1">
    <location>
        <begin position="76"/>
        <end position="99"/>
    </location>
</feature>
<dbReference type="EMBL" id="BLAH01000124">
    <property type="protein sequence ID" value="GES39644.1"/>
    <property type="molecule type" value="Genomic_DNA"/>
</dbReference>
<feature type="compositionally biased region" description="Gly residues" evidence="1">
    <location>
        <begin position="23"/>
        <end position="34"/>
    </location>
</feature>
<dbReference type="Proteomes" id="UP000325466">
    <property type="component" value="Unassembled WGS sequence"/>
</dbReference>
<evidence type="ECO:0000313" key="3">
    <source>
        <dbReference type="Proteomes" id="UP000325466"/>
    </source>
</evidence>
<evidence type="ECO:0000256" key="1">
    <source>
        <dbReference type="SAM" id="MobiDB-lite"/>
    </source>
</evidence>
<reference evidence="2 3" key="1">
    <citation type="journal article" date="2018" name="Biodegradation">
        <title>1,4-Dioxane degradation characteristics of Rhodococcus aetherivorans JCM 14343.</title>
        <authorList>
            <person name="Inoue D."/>
            <person name="Tsunoda T."/>
            <person name="Yamamoto N."/>
            <person name="Ike M."/>
            <person name="Sei K."/>
        </authorList>
    </citation>
    <scope>NUCLEOTIDE SEQUENCE [LARGE SCALE GENOMIC DNA]</scope>
    <source>
        <strain evidence="2 3">JCM 14343</strain>
    </source>
</reference>
<organism evidence="2 3">
    <name type="scientific">Rhodococcus aetherivorans</name>
    <dbReference type="NCBI Taxonomy" id="191292"/>
    <lineage>
        <taxon>Bacteria</taxon>
        <taxon>Bacillati</taxon>
        <taxon>Actinomycetota</taxon>
        <taxon>Actinomycetes</taxon>
        <taxon>Mycobacteriales</taxon>
        <taxon>Nocardiaceae</taxon>
        <taxon>Rhodococcus</taxon>
    </lineage>
</organism>
<feature type="region of interest" description="Disordered" evidence="1">
    <location>
        <begin position="22"/>
        <end position="45"/>
    </location>
</feature>
<proteinExistence type="predicted"/>
<evidence type="ECO:0000313" key="2">
    <source>
        <dbReference type="EMBL" id="GES39644.1"/>
    </source>
</evidence>
<name>A0ABQ0YT70_9NOCA</name>
<gene>
    <name evidence="2" type="ORF">RAJCM14343_4918</name>
</gene>
<comment type="caution">
    <text evidence="2">The sequence shown here is derived from an EMBL/GenBank/DDBJ whole genome shotgun (WGS) entry which is preliminary data.</text>
</comment>
<accession>A0ABQ0YT70</accession>
<sequence length="99" mass="10552">MGDHCEGAAATRFREHFLRRHGGGAGVVAGGNGRGSQRRRTSRSGCAARGCARAARASQTTRPCYSAIECRFPPDSVTFAEETPPRRGSGAPWAWSYPA</sequence>
<keyword evidence="3" id="KW-1185">Reference proteome</keyword>
<protein>
    <submittedName>
        <fullName evidence="2">Uncharacterized protein</fullName>
    </submittedName>
</protein>